<proteinExistence type="predicted"/>
<dbReference type="GeneID" id="8684088"/>
<gene>
    <name evidence="2" type="primary">140</name>
</gene>
<dbReference type="Proteomes" id="UP000008986">
    <property type="component" value="Segment"/>
</dbReference>
<organism evidence="2 3">
    <name type="scientific">Delftia phage PhiW-14</name>
    <name type="common">Deftia acidovorans bacteriophage phiW-14</name>
    <dbReference type="NCBI Taxonomy" id="665032"/>
    <lineage>
        <taxon>Viruses</taxon>
        <taxon>Duplodnaviria</taxon>
        <taxon>Heunggongvirae</taxon>
        <taxon>Uroviricota</taxon>
        <taxon>Caudoviricetes</taxon>
        <taxon>Ionavirus</taxon>
        <taxon>Ionavirus W14</taxon>
    </lineage>
</organism>
<organismHost>
    <name type="scientific">Delftia acidovorans</name>
    <name type="common">Pseudomonas acidovorans</name>
    <name type="synonym">Comamonas acidovorans</name>
    <dbReference type="NCBI Taxonomy" id="80866"/>
</organismHost>
<name>C9DGB1_BPW14</name>
<dbReference type="KEGG" id="vg:8684088"/>
<evidence type="ECO:0000256" key="1">
    <source>
        <dbReference type="SAM" id="MobiDB-lite"/>
    </source>
</evidence>
<keyword evidence="3" id="KW-1185">Reference proteome</keyword>
<evidence type="ECO:0000313" key="2">
    <source>
        <dbReference type="EMBL" id="ACV50162.1"/>
    </source>
</evidence>
<sequence length="106" mass="12194">MSEAQIADDEAARLSTQPEIDEDLTPRARHINTIMRLVDMGHWPEQGHNIGDLGGEDRTWLFANLYLRGYTARYSHHIQHYRMIHVKVSDEGSNSQWHKSKRLGAG</sequence>
<reference evidence="3" key="1">
    <citation type="submission" date="2009-07" db="EMBL/GenBank/DDBJ databases">
        <authorList>
            <person name="Kropinski A.M."/>
            <person name="Villegas A."/>
            <person name="Lingohr E.J."/>
        </authorList>
    </citation>
    <scope>NUCLEOTIDE SEQUENCE [LARGE SCALE GENOMIC DNA]</scope>
</reference>
<feature type="region of interest" description="Disordered" evidence="1">
    <location>
        <begin position="1"/>
        <end position="24"/>
    </location>
</feature>
<protein>
    <submittedName>
        <fullName evidence="2">Uncharacterized protein</fullName>
    </submittedName>
</protein>
<evidence type="ECO:0000313" key="3">
    <source>
        <dbReference type="Proteomes" id="UP000008986"/>
    </source>
</evidence>
<dbReference type="EMBL" id="GQ357915">
    <property type="protein sequence ID" value="ACV50162.1"/>
    <property type="molecule type" value="Genomic_DNA"/>
</dbReference>
<accession>C9DGB1</accession>
<dbReference type="RefSeq" id="YP_003358994.1">
    <property type="nucleotide sequence ID" value="NC_013697.1"/>
</dbReference>